<dbReference type="GO" id="GO:0000243">
    <property type="term" value="C:commitment complex"/>
    <property type="evidence" value="ECO:0007669"/>
    <property type="project" value="EnsemblFungi"/>
</dbReference>
<evidence type="ECO:0000313" key="10">
    <source>
        <dbReference type="EMBL" id="OAG31628.1"/>
    </source>
</evidence>
<proteinExistence type="inferred from homology"/>
<organism evidence="10 11">
    <name type="scientific">Nematocida displodere</name>
    <dbReference type="NCBI Taxonomy" id="1805483"/>
    <lineage>
        <taxon>Eukaryota</taxon>
        <taxon>Fungi</taxon>
        <taxon>Fungi incertae sedis</taxon>
        <taxon>Microsporidia</taxon>
        <taxon>Nematocida</taxon>
    </lineage>
</organism>
<dbReference type="InterPro" id="IPR035979">
    <property type="entry name" value="RBD_domain_sf"/>
</dbReference>
<gene>
    <name evidence="10" type="ORF">NEDG_00103</name>
</gene>
<keyword evidence="4 7" id="KW-0508">mRNA splicing</keyword>
<evidence type="ECO:0000313" key="11">
    <source>
        <dbReference type="Proteomes" id="UP000185944"/>
    </source>
</evidence>
<evidence type="ECO:0000256" key="8">
    <source>
        <dbReference type="SAM" id="MobiDB-lite"/>
    </source>
</evidence>
<comment type="caution">
    <text evidence="10">The sequence shown here is derived from an EMBL/GenBank/DDBJ whole genome shotgun (WGS) entry which is preliminary data.</text>
</comment>
<evidence type="ECO:0000256" key="1">
    <source>
        <dbReference type="ARBA" id="ARBA00004123"/>
    </source>
</evidence>
<dbReference type="Proteomes" id="UP000185944">
    <property type="component" value="Unassembled WGS sequence"/>
</dbReference>
<dbReference type="InterPro" id="IPR000504">
    <property type="entry name" value="RRM_dom"/>
</dbReference>
<evidence type="ECO:0000256" key="4">
    <source>
        <dbReference type="ARBA" id="ARBA00023187"/>
    </source>
</evidence>
<dbReference type="GeneID" id="93646453"/>
<evidence type="ECO:0000256" key="2">
    <source>
        <dbReference type="ARBA" id="ARBA00010725"/>
    </source>
</evidence>
<dbReference type="Gene3D" id="3.30.70.330">
    <property type="match status" value="1"/>
</dbReference>
<dbReference type="GO" id="GO:0000339">
    <property type="term" value="F:RNA cap binding"/>
    <property type="evidence" value="ECO:0007669"/>
    <property type="project" value="EnsemblFungi"/>
</dbReference>
<dbReference type="InterPro" id="IPR027157">
    <property type="entry name" value="NCBP2"/>
</dbReference>
<accession>A0A177EIB3</accession>
<evidence type="ECO:0000256" key="7">
    <source>
        <dbReference type="RuleBase" id="RU364036"/>
    </source>
</evidence>
<dbReference type="OrthoDB" id="201398at2759"/>
<dbReference type="PANTHER" id="PTHR18847">
    <property type="entry name" value="20 KD NUCLEAR CAP BINDING PROTEIN"/>
    <property type="match status" value="1"/>
</dbReference>
<keyword evidence="3 7" id="KW-0507">mRNA processing</keyword>
<dbReference type="AlphaFoldDB" id="A0A177EIB3"/>
<dbReference type="GO" id="GO:0045292">
    <property type="term" value="P:mRNA cis splicing, via spliceosome"/>
    <property type="evidence" value="ECO:0007669"/>
    <property type="project" value="InterPro"/>
</dbReference>
<protein>
    <recommendedName>
        <fullName evidence="7">Nuclear cap-binding protein subunit 2</fullName>
    </recommendedName>
    <alternativeName>
        <fullName evidence="7">20 kDa nuclear cap-binding protein</fullName>
    </alternativeName>
</protein>
<keyword evidence="5 7" id="KW-0539">Nucleus</keyword>
<dbReference type="GO" id="GO:0005846">
    <property type="term" value="C:nuclear cap binding complex"/>
    <property type="evidence" value="ECO:0007669"/>
    <property type="project" value="EnsemblFungi"/>
</dbReference>
<feature type="domain" description="RRM" evidence="9">
    <location>
        <begin position="40"/>
        <end position="118"/>
    </location>
</feature>
<name>A0A177EIB3_9MICR</name>
<feature type="region of interest" description="Disordered" evidence="8">
    <location>
        <begin position="129"/>
        <end position="148"/>
    </location>
</feature>
<dbReference type="Pfam" id="PF00076">
    <property type="entry name" value="RRM_1"/>
    <property type="match status" value="1"/>
</dbReference>
<dbReference type="RefSeq" id="XP_067545229.1">
    <property type="nucleotide sequence ID" value="XM_067687521.1"/>
</dbReference>
<evidence type="ECO:0000256" key="3">
    <source>
        <dbReference type="ARBA" id="ARBA00022664"/>
    </source>
</evidence>
<dbReference type="GO" id="GO:0000956">
    <property type="term" value="P:nuclear-transcribed mRNA catabolic process"/>
    <property type="evidence" value="ECO:0007669"/>
    <property type="project" value="EnsemblFungi"/>
</dbReference>
<dbReference type="GO" id="GO:0042789">
    <property type="term" value="P:mRNA transcription by RNA polymerase II"/>
    <property type="evidence" value="ECO:0007669"/>
    <property type="project" value="EnsemblFungi"/>
</dbReference>
<dbReference type="GO" id="GO:0031124">
    <property type="term" value="P:mRNA 3'-end processing"/>
    <property type="evidence" value="ECO:0007669"/>
    <property type="project" value="EnsemblFungi"/>
</dbReference>
<comment type="similarity">
    <text evidence="2 7">Belongs to the RRM NCBP2 family.</text>
</comment>
<dbReference type="EMBL" id="LTDL01000014">
    <property type="protein sequence ID" value="OAG31628.1"/>
    <property type="molecule type" value="Genomic_DNA"/>
</dbReference>
<reference evidence="10 11" key="1">
    <citation type="submission" date="2016-02" db="EMBL/GenBank/DDBJ databases">
        <title>Discovery of a natural microsporidian pathogen with a broad tissue tropism in Caenorhabditis elegans.</title>
        <authorList>
            <person name="Luallen R.J."/>
            <person name="Reinke A.W."/>
            <person name="Tong L."/>
            <person name="Botts M.R."/>
            <person name="Felix M.-A."/>
            <person name="Troemel E.R."/>
        </authorList>
    </citation>
    <scope>NUCLEOTIDE SEQUENCE [LARGE SCALE GENOMIC DNA]</scope>
    <source>
        <strain evidence="10 11">JUm2807</strain>
    </source>
</reference>
<evidence type="ECO:0000256" key="5">
    <source>
        <dbReference type="ARBA" id="ARBA00023242"/>
    </source>
</evidence>
<dbReference type="STRING" id="1805483.A0A177EIB3"/>
<comment type="subcellular location">
    <subcellularLocation>
        <location evidence="1 7">Nucleus</location>
    </subcellularLocation>
</comment>
<evidence type="ECO:0000259" key="9">
    <source>
        <dbReference type="PROSITE" id="PS50102"/>
    </source>
</evidence>
<sequence>MSSIFAVSDFLKEDEIKSRYMDKTYTGTDDDYKQELVVSGTVYVGNLSSGTKEEQLHLLYSQTGKVERVIMGLDAKRQVPCGFCFVEFADLVQPMIARRSFTEYRLDKKCLFVDLDTGFAENRQFGRGIAGGQAREDPENKRKRRRQG</sequence>
<dbReference type="GO" id="GO:0006970">
    <property type="term" value="P:response to osmotic stress"/>
    <property type="evidence" value="ECO:0007669"/>
    <property type="project" value="EnsemblFungi"/>
</dbReference>
<dbReference type="GO" id="GO:0006406">
    <property type="term" value="P:mRNA export from nucleus"/>
    <property type="evidence" value="ECO:0007669"/>
    <property type="project" value="EnsemblFungi"/>
</dbReference>
<dbReference type="PROSITE" id="PS50102">
    <property type="entry name" value="RRM"/>
    <property type="match status" value="1"/>
</dbReference>
<keyword evidence="6 7" id="KW-0694">RNA-binding</keyword>
<dbReference type="VEuPathDB" id="MicrosporidiaDB:NEDG_00103"/>
<dbReference type="PANTHER" id="PTHR18847:SF0">
    <property type="entry name" value="NUCLEAR CAP-BINDING PROTEIN SUBUNIT 2"/>
    <property type="match status" value="1"/>
</dbReference>
<dbReference type="SUPFAM" id="SSF54928">
    <property type="entry name" value="RNA-binding domain, RBD"/>
    <property type="match status" value="1"/>
</dbReference>
<evidence type="ECO:0000256" key="6">
    <source>
        <dbReference type="PROSITE-ProRule" id="PRU00176"/>
    </source>
</evidence>
<dbReference type="InterPro" id="IPR012677">
    <property type="entry name" value="Nucleotide-bd_a/b_plait_sf"/>
</dbReference>
<keyword evidence="11" id="KW-1185">Reference proteome</keyword>
<dbReference type="SMART" id="SM00360">
    <property type="entry name" value="RRM"/>
    <property type="match status" value="1"/>
</dbReference>